<organism evidence="2 3">
    <name type="scientific">Desmophyllum pertusum</name>
    <dbReference type="NCBI Taxonomy" id="174260"/>
    <lineage>
        <taxon>Eukaryota</taxon>
        <taxon>Metazoa</taxon>
        <taxon>Cnidaria</taxon>
        <taxon>Anthozoa</taxon>
        <taxon>Hexacorallia</taxon>
        <taxon>Scleractinia</taxon>
        <taxon>Caryophylliina</taxon>
        <taxon>Caryophylliidae</taxon>
        <taxon>Desmophyllum</taxon>
    </lineage>
</organism>
<evidence type="ECO:0000313" key="2">
    <source>
        <dbReference type="EMBL" id="KAJ7391422.1"/>
    </source>
</evidence>
<proteinExistence type="predicted"/>
<dbReference type="Proteomes" id="UP001163046">
    <property type="component" value="Unassembled WGS sequence"/>
</dbReference>
<feature type="compositionally biased region" description="Low complexity" evidence="1">
    <location>
        <begin position="70"/>
        <end position="84"/>
    </location>
</feature>
<gene>
    <name evidence="2" type="ORF">OS493_018467</name>
</gene>
<dbReference type="EMBL" id="MU825406">
    <property type="protein sequence ID" value="KAJ7391422.1"/>
    <property type="molecule type" value="Genomic_DNA"/>
</dbReference>
<keyword evidence="3" id="KW-1185">Reference proteome</keyword>
<name>A0A9X0D8N4_9CNID</name>
<evidence type="ECO:0000313" key="3">
    <source>
        <dbReference type="Proteomes" id="UP001163046"/>
    </source>
</evidence>
<feature type="region of interest" description="Disordered" evidence="1">
    <location>
        <begin position="125"/>
        <end position="167"/>
    </location>
</feature>
<feature type="region of interest" description="Disordered" evidence="1">
    <location>
        <begin position="64"/>
        <end position="84"/>
    </location>
</feature>
<feature type="compositionally biased region" description="Basic and acidic residues" evidence="1">
    <location>
        <begin position="156"/>
        <end position="167"/>
    </location>
</feature>
<evidence type="ECO:0000256" key="1">
    <source>
        <dbReference type="SAM" id="MobiDB-lite"/>
    </source>
</evidence>
<comment type="caution">
    <text evidence="2">The sequence shown here is derived from an EMBL/GenBank/DDBJ whole genome shotgun (WGS) entry which is preliminary data.</text>
</comment>
<feature type="compositionally biased region" description="Basic residues" evidence="1">
    <location>
        <begin position="125"/>
        <end position="136"/>
    </location>
</feature>
<feature type="compositionally biased region" description="Low complexity" evidence="1">
    <location>
        <begin position="20"/>
        <end position="39"/>
    </location>
</feature>
<accession>A0A9X0D8N4</accession>
<sequence>MVPPMRNCQDVALPINPDQPASSAASSPPSDLFPPASSSIVSLPSPSLPTFITTVVQAVQPVPATEHGLSSSQSSSLSVPSATSTAGNAILDARTNALSSSGGLSSPQKNKLFRRIKEFQMHLARHQKISKPPIKKAPKDSAIPEKGMPENPLPFKELKAQEHKNTC</sequence>
<dbReference type="AlphaFoldDB" id="A0A9X0D8N4"/>
<protein>
    <submittedName>
        <fullName evidence="2">Uncharacterized protein</fullName>
    </submittedName>
</protein>
<feature type="region of interest" description="Disordered" evidence="1">
    <location>
        <begin position="1"/>
        <end position="39"/>
    </location>
</feature>
<reference evidence="2" key="1">
    <citation type="submission" date="2023-01" db="EMBL/GenBank/DDBJ databases">
        <title>Genome assembly of the deep-sea coral Lophelia pertusa.</title>
        <authorList>
            <person name="Herrera S."/>
            <person name="Cordes E."/>
        </authorList>
    </citation>
    <scope>NUCLEOTIDE SEQUENCE</scope>
    <source>
        <strain evidence="2">USNM1676648</strain>
        <tissue evidence="2">Polyp</tissue>
    </source>
</reference>